<dbReference type="STRING" id="661478.OP10G_4806"/>
<evidence type="ECO:0008006" key="4">
    <source>
        <dbReference type="Google" id="ProtNLM"/>
    </source>
</evidence>
<dbReference type="InterPro" id="IPR032710">
    <property type="entry name" value="NTF2-like_dom_sf"/>
</dbReference>
<evidence type="ECO:0000313" key="3">
    <source>
        <dbReference type="Proteomes" id="UP000027982"/>
    </source>
</evidence>
<dbReference type="AlphaFoldDB" id="A0A068NZ93"/>
<dbReference type="KEGG" id="fgi:OP10G_4806"/>
<organism evidence="2 3">
    <name type="scientific">Fimbriimonas ginsengisoli Gsoil 348</name>
    <dbReference type="NCBI Taxonomy" id="661478"/>
    <lineage>
        <taxon>Bacteria</taxon>
        <taxon>Bacillati</taxon>
        <taxon>Armatimonadota</taxon>
        <taxon>Fimbriimonadia</taxon>
        <taxon>Fimbriimonadales</taxon>
        <taxon>Fimbriimonadaceae</taxon>
        <taxon>Fimbriimonas</taxon>
    </lineage>
</organism>
<dbReference type="Gene3D" id="3.10.450.50">
    <property type="match status" value="1"/>
</dbReference>
<dbReference type="RefSeq" id="WP_025227964.1">
    <property type="nucleotide sequence ID" value="NZ_CP007139.1"/>
</dbReference>
<protein>
    <recommendedName>
        <fullName evidence="4">DUF4440 domain-containing protein</fullName>
    </recommendedName>
</protein>
<dbReference type="SUPFAM" id="SSF54427">
    <property type="entry name" value="NTF2-like"/>
    <property type="match status" value="1"/>
</dbReference>
<reference evidence="2 3" key="1">
    <citation type="journal article" date="2014" name="PLoS ONE">
        <title>The first complete genome sequence of the class fimbriimonadia in the phylum armatimonadetes.</title>
        <authorList>
            <person name="Hu Z.Y."/>
            <person name="Wang Y.Z."/>
            <person name="Im W.T."/>
            <person name="Wang S.Y."/>
            <person name="Zhao G.P."/>
            <person name="Zheng H.J."/>
            <person name="Quan Z.X."/>
        </authorList>
    </citation>
    <scope>NUCLEOTIDE SEQUENCE [LARGE SCALE GENOMIC DNA]</scope>
    <source>
        <strain evidence="2">Gsoil 348</strain>
    </source>
</reference>
<feature type="chain" id="PRO_5001654051" description="DUF4440 domain-containing protein" evidence="1">
    <location>
        <begin position="20"/>
        <end position="157"/>
    </location>
</feature>
<name>A0A068NZ93_FIMGI</name>
<dbReference type="EMBL" id="CP007139">
    <property type="protein sequence ID" value="AIE88174.1"/>
    <property type="molecule type" value="Genomic_DNA"/>
</dbReference>
<evidence type="ECO:0000313" key="2">
    <source>
        <dbReference type="EMBL" id="AIE88174.1"/>
    </source>
</evidence>
<keyword evidence="1" id="KW-0732">Signal</keyword>
<feature type="signal peptide" evidence="1">
    <location>
        <begin position="1"/>
        <end position="19"/>
    </location>
</feature>
<sequence>MILRNFSLLLLALPLLSHADVRSDLQAKYHAFDQAVARRDAAATARWIKVNTTEDFVYGSHDKNLYKRAKFEEMVVQQIQMTQKVISLVSRITSIKVSGSKATVGLDGDTTLLLGIDKQAMKLVDHSHTVDDWVRIGKEWKLRKSIQTKSDTKMSKQ</sequence>
<proteinExistence type="predicted"/>
<accession>A0A068NZ93</accession>
<evidence type="ECO:0000256" key="1">
    <source>
        <dbReference type="SAM" id="SignalP"/>
    </source>
</evidence>
<keyword evidence="3" id="KW-1185">Reference proteome</keyword>
<dbReference type="HOGENOM" id="CLU_1675296_0_0_0"/>
<dbReference type="Proteomes" id="UP000027982">
    <property type="component" value="Chromosome"/>
</dbReference>
<gene>
    <name evidence="2" type="ORF">OP10G_4806</name>
</gene>